<comment type="caution">
    <text evidence="1">The sequence shown here is derived from an EMBL/GenBank/DDBJ whole genome shotgun (WGS) entry which is preliminary data.</text>
</comment>
<dbReference type="SUPFAM" id="SSF56672">
    <property type="entry name" value="DNA/RNA polymerases"/>
    <property type="match status" value="1"/>
</dbReference>
<proteinExistence type="predicted"/>
<protein>
    <recommendedName>
        <fullName evidence="3">RVP_2 domain-containing protein</fullName>
    </recommendedName>
</protein>
<dbReference type="PANTHER" id="PTHR15503">
    <property type="entry name" value="LDOC1 RELATED"/>
    <property type="match status" value="1"/>
</dbReference>
<dbReference type="AlphaFoldDB" id="A0A833XM63"/>
<sequence>MLKLPVVPTEAFSVRVANGEKLKCRGRYDQVQVELQGTEFYLTLFSLPLTGLDLVLGVQWLEMLGSVEATPTEISKELRQGHALFAIYIQPTLSKASPAASVDVKQQEMQRILKDYEDVFHEPSSLPPVREVEHCITLKEGTEPINVRPYRYAHFQKEEIEKQV</sequence>
<name>A0A833XM63_JUGRE</name>
<evidence type="ECO:0000313" key="1">
    <source>
        <dbReference type="EMBL" id="KAF5468387.1"/>
    </source>
</evidence>
<organism evidence="1 2">
    <name type="scientific">Juglans regia</name>
    <name type="common">English walnut</name>
    <dbReference type="NCBI Taxonomy" id="51240"/>
    <lineage>
        <taxon>Eukaryota</taxon>
        <taxon>Viridiplantae</taxon>
        <taxon>Streptophyta</taxon>
        <taxon>Embryophyta</taxon>
        <taxon>Tracheophyta</taxon>
        <taxon>Spermatophyta</taxon>
        <taxon>Magnoliopsida</taxon>
        <taxon>eudicotyledons</taxon>
        <taxon>Gunneridae</taxon>
        <taxon>Pentapetalae</taxon>
        <taxon>rosids</taxon>
        <taxon>fabids</taxon>
        <taxon>Fagales</taxon>
        <taxon>Juglandaceae</taxon>
        <taxon>Juglans</taxon>
    </lineage>
</organism>
<evidence type="ECO:0000313" key="2">
    <source>
        <dbReference type="Proteomes" id="UP000619265"/>
    </source>
</evidence>
<dbReference type="Proteomes" id="UP000619265">
    <property type="component" value="Unassembled WGS sequence"/>
</dbReference>
<dbReference type="EMBL" id="LIHL02000006">
    <property type="protein sequence ID" value="KAF5468387.1"/>
    <property type="molecule type" value="Genomic_DNA"/>
</dbReference>
<dbReference type="InterPro" id="IPR043502">
    <property type="entry name" value="DNA/RNA_pol_sf"/>
</dbReference>
<dbReference type="InterPro" id="IPR032567">
    <property type="entry name" value="RTL1-rel"/>
</dbReference>
<gene>
    <name evidence="1" type="ORF">F2P56_012540</name>
</gene>
<dbReference type="CDD" id="cd00303">
    <property type="entry name" value="retropepsin_like"/>
    <property type="match status" value="1"/>
</dbReference>
<evidence type="ECO:0008006" key="3">
    <source>
        <dbReference type="Google" id="ProtNLM"/>
    </source>
</evidence>
<dbReference type="PANTHER" id="PTHR15503:SF22">
    <property type="entry name" value="TRANSPOSON TY3-I GAG POLYPROTEIN"/>
    <property type="match status" value="1"/>
</dbReference>
<dbReference type="Gramene" id="Jr06_08050_p2">
    <property type="protein sequence ID" value="cds.Jr06_08050_p2"/>
    <property type="gene ID" value="Jr06_08050"/>
</dbReference>
<reference evidence="1" key="2">
    <citation type="submission" date="2020-03" db="EMBL/GenBank/DDBJ databases">
        <title>Walnut 2.0.</title>
        <authorList>
            <person name="Marrano A."/>
            <person name="Britton M."/>
            <person name="Zimin A.V."/>
            <person name="Zaini P.A."/>
            <person name="Workman R."/>
            <person name="Puiu D."/>
            <person name="Bianco L."/>
            <person name="Allen B.J."/>
            <person name="Troggio M."/>
            <person name="Leslie C.A."/>
            <person name="Timp W."/>
            <person name="Dendekar A."/>
            <person name="Salzberg S.L."/>
            <person name="Neale D.B."/>
        </authorList>
    </citation>
    <scope>NUCLEOTIDE SEQUENCE</scope>
    <source>
        <tissue evidence="1">Leaves</tissue>
    </source>
</reference>
<reference evidence="1" key="1">
    <citation type="submission" date="2015-10" db="EMBL/GenBank/DDBJ databases">
        <authorList>
            <person name="Martinez-Garcia P.J."/>
            <person name="Crepeau M.W."/>
            <person name="Puiu D."/>
            <person name="Gonzalez-Ibeas D."/>
            <person name="Whalen J."/>
            <person name="Stevens K."/>
            <person name="Paul R."/>
            <person name="Butterfield T."/>
            <person name="Britton M."/>
            <person name="Reagan R."/>
            <person name="Chakraborty S."/>
            <person name="Walawage S.L."/>
            <person name="Vasquez-Gross H.A."/>
            <person name="Cardeno C."/>
            <person name="Famula R."/>
            <person name="Pratt K."/>
            <person name="Kuruganti S."/>
            <person name="Aradhya M.K."/>
            <person name="Leslie C.A."/>
            <person name="Dandekar A.M."/>
            <person name="Salzberg S.L."/>
            <person name="Wegrzyn J.L."/>
            <person name="Langley C.H."/>
            <person name="Neale D.B."/>
        </authorList>
    </citation>
    <scope>NUCLEOTIDE SEQUENCE</scope>
    <source>
        <tissue evidence="1">Leaves</tissue>
    </source>
</reference>
<accession>A0A833XM63</accession>